<keyword evidence="6" id="KW-0175">Coiled coil</keyword>
<evidence type="ECO:0000256" key="6">
    <source>
        <dbReference type="SAM" id="Coils"/>
    </source>
</evidence>
<dbReference type="PROSITE" id="PS50109">
    <property type="entry name" value="HIS_KIN"/>
    <property type="match status" value="1"/>
</dbReference>
<dbReference type="Gene3D" id="1.10.287.130">
    <property type="match status" value="1"/>
</dbReference>
<dbReference type="RefSeq" id="WP_186891203.1">
    <property type="nucleotide sequence ID" value="NZ_JACOFU010000004.1"/>
</dbReference>
<comment type="catalytic activity">
    <reaction evidence="1">
        <text>ATP + protein L-histidine = ADP + protein N-phospho-L-histidine.</text>
        <dbReference type="EC" id="2.7.13.3"/>
    </reaction>
</comment>
<protein>
    <recommendedName>
        <fullName evidence="2">histidine kinase</fullName>
        <ecNumber evidence="2">2.7.13.3</ecNumber>
    </recommendedName>
</protein>
<dbReference type="InterPro" id="IPR003594">
    <property type="entry name" value="HATPase_dom"/>
</dbReference>
<dbReference type="Pfam" id="PF00072">
    <property type="entry name" value="Response_reg"/>
    <property type="match status" value="1"/>
</dbReference>
<organism evidence="10 11">
    <name type="scientific">Undibacterium amnicola</name>
    <dbReference type="NCBI Taxonomy" id="1834038"/>
    <lineage>
        <taxon>Bacteria</taxon>
        <taxon>Pseudomonadati</taxon>
        <taxon>Pseudomonadota</taxon>
        <taxon>Betaproteobacteria</taxon>
        <taxon>Burkholderiales</taxon>
        <taxon>Oxalobacteraceae</taxon>
        <taxon>Undibacterium</taxon>
    </lineage>
</organism>
<dbReference type="InterPro" id="IPR001789">
    <property type="entry name" value="Sig_transdc_resp-reg_receiver"/>
</dbReference>
<keyword evidence="3 5" id="KW-0597">Phosphoprotein</keyword>
<feature type="transmembrane region" description="Helical" evidence="7">
    <location>
        <begin position="163"/>
        <end position="183"/>
    </location>
</feature>
<evidence type="ECO:0000256" key="3">
    <source>
        <dbReference type="ARBA" id="ARBA00022553"/>
    </source>
</evidence>
<dbReference type="Pfam" id="PF00512">
    <property type="entry name" value="HisKA"/>
    <property type="match status" value="1"/>
</dbReference>
<comment type="caution">
    <text evidence="10">The sequence shown here is derived from an EMBL/GenBank/DDBJ whole genome shotgun (WGS) entry which is preliminary data.</text>
</comment>
<dbReference type="PANTHER" id="PTHR45339">
    <property type="entry name" value="HYBRID SIGNAL TRANSDUCTION HISTIDINE KINASE J"/>
    <property type="match status" value="1"/>
</dbReference>
<feature type="domain" description="Histidine kinase" evidence="8">
    <location>
        <begin position="233"/>
        <end position="446"/>
    </location>
</feature>
<keyword evidence="7" id="KW-1133">Transmembrane helix</keyword>
<name>A0ABR6XT01_9BURK</name>
<feature type="modified residue" description="4-aspartylphosphate" evidence="5">
    <location>
        <position position="516"/>
    </location>
</feature>
<dbReference type="Pfam" id="PF02518">
    <property type="entry name" value="HATPase_c"/>
    <property type="match status" value="1"/>
</dbReference>
<keyword evidence="7" id="KW-0812">Transmembrane</keyword>
<evidence type="ECO:0000256" key="7">
    <source>
        <dbReference type="SAM" id="Phobius"/>
    </source>
</evidence>
<dbReference type="CDD" id="cd00082">
    <property type="entry name" value="HisKA"/>
    <property type="match status" value="1"/>
</dbReference>
<evidence type="ECO:0000256" key="4">
    <source>
        <dbReference type="ARBA" id="ARBA00023012"/>
    </source>
</evidence>
<dbReference type="InterPro" id="IPR011006">
    <property type="entry name" value="CheY-like_superfamily"/>
</dbReference>
<feature type="transmembrane region" description="Helical" evidence="7">
    <location>
        <begin position="20"/>
        <end position="42"/>
    </location>
</feature>
<dbReference type="EC" id="2.7.13.3" evidence="2"/>
<evidence type="ECO:0000313" key="11">
    <source>
        <dbReference type="Proteomes" id="UP000643610"/>
    </source>
</evidence>
<keyword evidence="7" id="KW-0472">Membrane</keyword>
<evidence type="ECO:0000313" key="10">
    <source>
        <dbReference type="EMBL" id="MBC3832164.1"/>
    </source>
</evidence>
<evidence type="ECO:0000259" key="8">
    <source>
        <dbReference type="PROSITE" id="PS50109"/>
    </source>
</evidence>
<keyword evidence="11" id="KW-1185">Reference proteome</keyword>
<dbReference type="InterPro" id="IPR003661">
    <property type="entry name" value="HisK_dim/P_dom"/>
</dbReference>
<evidence type="ECO:0000259" key="9">
    <source>
        <dbReference type="PROSITE" id="PS50110"/>
    </source>
</evidence>
<dbReference type="SUPFAM" id="SSF52172">
    <property type="entry name" value="CheY-like"/>
    <property type="match status" value="1"/>
</dbReference>
<dbReference type="PANTHER" id="PTHR45339:SF1">
    <property type="entry name" value="HYBRID SIGNAL TRANSDUCTION HISTIDINE KINASE J"/>
    <property type="match status" value="1"/>
</dbReference>
<dbReference type="InterPro" id="IPR004358">
    <property type="entry name" value="Sig_transdc_His_kin-like_C"/>
</dbReference>
<evidence type="ECO:0000256" key="1">
    <source>
        <dbReference type="ARBA" id="ARBA00000085"/>
    </source>
</evidence>
<dbReference type="PROSITE" id="PS50110">
    <property type="entry name" value="RESPONSE_REGULATORY"/>
    <property type="match status" value="1"/>
</dbReference>
<dbReference type="SMART" id="SM00387">
    <property type="entry name" value="HATPase_c"/>
    <property type="match status" value="1"/>
</dbReference>
<dbReference type="SMART" id="SM00448">
    <property type="entry name" value="REC"/>
    <property type="match status" value="1"/>
</dbReference>
<gene>
    <name evidence="10" type="ORF">H8K33_11630</name>
</gene>
<dbReference type="InterPro" id="IPR005467">
    <property type="entry name" value="His_kinase_dom"/>
</dbReference>
<dbReference type="Proteomes" id="UP000643610">
    <property type="component" value="Unassembled WGS sequence"/>
</dbReference>
<dbReference type="PRINTS" id="PR00344">
    <property type="entry name" value="BCTRLSENSOR"/>
</dbReference>
<accession>A0ABR6XT01</accession>
<dbReference type="SMART" id="SM00388">
    <property type="entry name" value="HisKA"/>
    <property type="match status" value="1"/>
</dbReference>
<dbReference type="InterPro" id="IPR036890">
    <property type="entry name" value="HATPase_C_sf"/>
</dbReference>
<dbReference type="InterPro" id="IPR036097">
    <property type="entry name" value="HisK_dim/P_sf"/>
</dbReference>
<dbReference type="Gene3D" id="3.30.565.10">
    <property type="entry name" value="Histidine kinase-like ATPase, C-terminal domain"/>
    <property type="match status" value="1"/>
</dbReference>
<keyword evidence="4" id="KW-0902">Two-component regulatory system</keyword>
<evidence type="ECO:0000256" key="2">
    <source>
        <dbReference type="ARBA" id="ARBA00012438"/>
    </source>
</evidence>
<sequence length="590" mass="64869">MLNAYDPVEKKIRIELQLLLMRNLGSSMLPGILVALVLFFTLKNEHNVIGLSIWCIAVTLSKLIDVYDAKRFIQQGINPDQIVSVQKRLMILHAIDGAVWGALAWLALQTATTAGSVLILAVLAGIAANSMSILSPVLPAFALFLLFELGSMVYAVITLNDPAYWAIGIAVGMYAITLMGQAYNTSRTARASIQLRFENLDLIEQLNLAKKNAEQAQAAAERANVEKSHFLAAASHDLRQPIHAQGLFLEVLQSTKLSESQRELVQSICAAANATTEMLHTLLDYSRIEAGVVETHIRPFRLQNLLSKIENELAPQAYIKGLVYRSPETHYVINSDPALVEMVIRNLVSNAIRYTSKGGVLIVARKKESEVSLEVWDSGIGIDKSSFEDIFKEFQQLGNSERDRQKGLGLGLSIVQKMINILGLELQLASRLGSGSVFKIRLPLTSVTVLEDEKDTPQFITHTLKARILVVDDDTIVRQAMASLLNEWGCDCDLAASLDEATALAETNVPDLIISDYRLRDHCKGTEVIQAVRTLCNADIPAILVTGDTAPVRLREASTSALPLLHKPVSPSQLYAQLSLMLAQTKQQMR</sequence>
<dbReference type="EMBL" id="JACOFU010000004">
    <property type="protein sequence ID" value="MBC3832164.1"/>
    <property type="molecule type" value="Genomic_DNA"/>
</dbReference>
<dbReference type="CDD" id="cd00156">
    <property type="entry name" value="REC"/>
    <property type="match status" value="1"/>
</dbReference>
<proteinExistence type="predicted"/>
<dbReference type="SUPFAM" id="SSF47384">
    <property type="entry name" value="Homodimeric domain of signal transducing histidine kinase"/>
    <property type="match status" value="1"/>
</dbReference>
<dbReference type="SUPFAM" id="SSF55874">
    <property type="entry name" value="ATPase domain of HSP90 chaperone/DNA topoisomerase II/histidine kinase"/>
    <property type="match status" value="1"/>
</dbReference>
<feature type="coiled-coil region" evidence="6">
    <location>
        <begin position="199"/>
        <end position="226"/>
    </location>
</feature>
<feature type="transmembrane region" description="Helical" evidence="7">
    <location>
        <begin position="138"/>
        <end position="157"/>
    </location>
</feature>
<dbReference type="Gene3D" id="3.40.50.2300">
    <property type="match status" value="1"/>
</dbReference>
<feature type="domain" description="Response regulatory" evidence="9">
    <location>
        <begin position="467"/>
        <end position="582"/>
    </location>
</feature>
<evidence type="ECO:0000256" key="5">
    <source>
        <dbReference type="PROSITE-ProRule" id="PRU00169"/>
    </source>
</evidence>
<reference evidence="10 11" key="1">
    <citation type="submission" date="2020-08" db="EMBL/GenBank/DDBJ databases">
        <title>Novel species isolated from subtropical streams in China.</title>
        <authorList>
            <person name="Lu H."/>
        </authorList>
    </citation>
    <scope>NUCLEOTIDE SEQUENCE [LARGE SCALE GENOMIC DNA]</scope>
    <source>
        <strain evidence="10 11">KCTC 52442</strain>
    </source>
</reference>